<dbReference type="Gene3D" id="6.10.250.690">
    <property type="match status" value="1"/>
</dbReference>
<evidence type="ECO:0000256" key="6">
    <source>
        <dbReference type="ARBA" id="ARBA00023163"/>
    </source>
</evidence>
<sequence length="248" mass="27998">MVQKGMINPEKTETAAPSGIRILVVDDEEDILNIIRFNLEEEGFIVSTSDNGLDAWNKVERSLPDAIVLDLMIPGMNGMDLCKKIKSKYSVPIVMVTARAGETDAVLGLELGADDYIRKPFSPRELIARLRVVLRRHSTATESLEGSLSLGHLHMNRAAHRVTLEGKPVDLTLIEYKLLKLFMENPDIAFTRDRLLDRVWGRDVYVSDRTVDVNIKRLREKLGEERERLETVRGIGYRFRADGPTGQA</sequence>
<comment type="caution">
    <text evidence="12">The sequence shown here is derived from an EMBL/GenBank/DDBJ whole genome shotgun (WGS) entry which is preliminary data.</text>
</comment>
<feature type="modified residue" description="4-aspartylphosphate" evidence="8">
    <location>
        <position position="70"/>
    </location>
</feature>
<dbReference type="InterPro" id="IPR039420">
    <property type="entry name" value="WalR-like"/>
</dbReference>
<dbReference type="SUPFAM" id="SSF52172">
    <property type="entry name" value="CheY-like"/>
    <property type="match status" value="1"/>
</dbReference>
<proteinExistence type="predicted"/>
<evidence type="ECO:0000313" key="12">
    <source>
        <dbReference type="EMBL" id="KAB2933891.1"/>
    </source>
</evidence>
<dbReference type="Pfam" id="PF00072">
    <property type="entry name" value="Response_reg"/>
    <property type="match status" value="1"/>
</dbReference>
<dbReference type="EMBL" id="WBUI01000004">
    <property type="protein sequence ID" value="KAB2933891.1"/>
    <property type="molecule type" value="Genomic_DNA"/>
</dbReference>
<evidence type="ECO:0000256" key="1">
    <source>
        <dbReference type="ARBA" id="ARBA00013332"/>
    </source>
</evidence>
<dbReference type="InterPro" id="IPR016032">
    <property type="entry name" value="Sig_transdc_resp-reg_C-effctor"/>
</dbReference>
<keyword evidence="3" id="KW-0902">Two-component regulatory system</keyword>
<keyword evidence="6" id="KW-0804">Transcription</keyword>
<keyword evidence="2 8" id="KW-0597">Phosphoprotein</keyword>
<dbReference type="InterPro" id="IPR001867">
    <property type="entry name" value="OmpR/PhoB-type_DNA-bd"/>
</dbReference>
<evidence type="ECO:0000259" key="10">
    <source>
        <dbReference type="PROSITE" id="PS50110"/>
    </source>
</evidence>
<dbReference type="FunFam" id="1.10.10.10:FF:000018">
    <property type="entry name" value="DNA-binding response regulator ResD"/>
    <property type="match status" value="1"/>
</dbReference>
<dbReference type="PANTHER" id="PTHR48111:SF40">
    <property type="entry name" value="PHOSPHATE REGULON TRANSCRIPTIONAL REGULATORY PROTEIN PHOB"/>
    <property type="match status" value="1"/>
</dbReference>
<dbReference type="InterPro" id="IPR001789">
    <property type="entry name" value="Sig_transdc_resp-reg_receiver"/>
</dbReference>
<evidence type="ECO:0000256" key="9">
    <source>
        <dbReference type="PROSITE-ProRule" id="PRU01091"/>
    </source>
</evidence>
<dbReference type="FunFam" id="3.40.50.2300:FF:000001">
    <property type="entry name" value="DNA-binding response regulator PhoB"/>
    <property type="match status" value="1"/>
</dbReference>
<keyword evidence="5 9" id="KW-0238">DNA-binding</keyword>
<protein>
    <recommendedName>
        <fullName evidence="1">Phosphate regulon transcriptional regulatory protein PhoB</fullName>
    </recommendedName>
</protein>
<gene>
    <name evidence="12" type="ORF">F9K24_05340</name>
</gene>
<evidence type="ECO:0000313" key="13">
    <source>
        <dbReference type="Proteomes" id="UP000460298"/>
    </source>
</evidence>
<dbReference type="AlphaFoldDB" id="A0A833H3C2"/>
<evidence type="ECO:0000256" key="5">
    <source>
        <dbReference type="ARBA" id="ARBA00023125"/>
    </source>
</evidence>
<dbReference type="PROSITE" id="PS51755">
    <property type="entry name" value="OMPR_PHOB"/>
    <property type="match status" value="1"/>
</dbReference>
<feature type="DNA-binding region" description="OmpR/PhoB-type" evidence="9">
    <location>
        <begin position="145"/>
        <end position="241"/>
    </location>
</feature>
<reference evidence="12 13" key="1">
    <citation type="submission" date="2019-10" db="EMBL/GenBank/DDBJ databases">
        <title>Extracellular Electron Transfer in a Candidatus Methanoperedens spp. Enrichment Culture.</title>
        <authorList>
            <person name="Berger S."/>
            <person name="Rangel Shaw D."/>
            <person name="Berben T."/>
            <person name="In 'T Zandt M."/>
            <person name="Frank J."/>
            <person name="Reimann J."/>
            <person name="Jetten M.S.M."/>
            <person name="Welte C.U."/>
        </authorList>
    </citation>
    <scope>NUCLEOTIDE SEQUENCE [LARGE SCALE GENOMIC DNA]</scope>
    <source>
        <strain evidence="12">SB12</strain>
    </source>
</reference>
<dbReference type="PANTHER" id="PTHR48111">
    <property type="entry name" value="REGULATOR OF RPOS"/>
    <property type="match status" value="1"/>
</dbReference>
<dbReference type="Proteomes" id="UP000460298">
    <property type="component" value="Unassembled WGS sequence"/>
</dbReference>
<dbReference type="GO" id="GO:0006355">
    <property type="term" value="P:regulation of DNA-templated transcription"/>
    <property type="evidence" value="ECO:0007669"/>
    <property type="project" value="InterPro"/>
</dbReference>
<feature type="domain" description="OmpR/PhoB-type" evidence="11">
    <location>
        <begin position="145"/>
        <end position="241"/>
    </location>
</feature>
<dbReference type="InterPro" id="IPR036388">
    <property type="entry name" value="WH-like_DNA-bd_sf"/>
</dbReference>
<evidence type="ECO:0000256" key="2">
    <source>
        <dbReference type="ARBA" id="ARBA00022553"/>
    </source>
</evidence>
<dbReference type="GO" id="GO:0005829">
    <property type="term" value="C:cytosol"/>
    <property type="evidence" value="ECO:0007669"/>
    <property type="project" value="TreeGrafter"/>
</dbReference>
<dbReference type="SUPFAM" id="SSF46894">
    <property type="entry name" value="C-terminal effector domain of the bipartite response regulators"/>
    <property type="match status" value="1"/>
</dbReference>
<keyword evidence="4" id="KW-0805">Transcription regulation</keyword>
<dbReference type="GO" id="GO:0032993">
    <property type="term" value="C:protein-DNA complex"/>
    <property type="evidence" value="ECO:0007669"/>
    <property type="project" value="TreeGrafter"/>
</dbReference>
<dbReference type="Gene3D" id="3.40.50.2300">
    <property type="match status" value="1"/>
</dbReference>
<organism evidence="12 13">
    <name type="scientific">Leptonema illini</name>
    <dbReference type="NCBI Taxonomy" id="183"/>
    <lineage>
        <taxon>Bacteria</taxon>
        <taxon>Pseudomonadati</taxon>
        <taxon>Spirochaetota</taxon>
        <taxon>Spirochaetia</taxon>
        <taxon>Leptospirales</taxon>
        <taxon>Leptospiraceae</taxon>
        <taxon>Leptonema</taxon>
    </lineage>
</organism>
<evidence type="ECO:0000256" key="3">
    <source>
        <dbReference type="ARBA" id="ARBA00023012"/>
    </source>
</evidence>
<dbReference type="Pfam" id="PF00486">
    <property type="entry name" value="Trans_reg_C"/>
    <property type="match status" value="1"/>
</dbReference>
<dbReference type="PROSITE" id="PS50110">
    <property type="entry name" value="RESPONSE_REGULATORY"/>
    <property type="match status" value="1"/>
</dbReference>
<dbReference type="CDD" id="cd00383">
    <property type="entry name" value="trans_reg_C"/>
    <property type="match status" value="1"/>
</dbReference>
<dbReference type="SMART" id="SM00448">
    <property type="entry name" value="REC"/>
    <property type="match status" value="1"/>
</dbReference>
<dbReference type="InterPro" id="IPR011006">
    <property type="entry name" value="CheY-like_superfamily"/>
</dbReference>
<evidence type="ECO:0000256" key="7">
    <source>
        <dbReference type="ARBA" id="ARBA00024735"/>
    </source>
</evidence>
<dbReference type="GO" id="GO:0000976">
    <property type="term" value="F:transcription cis-regulatory region binding"/>
    <property type="evidence" value="ECO:0007669"/>
    <property type="project" value="TreeGrafter"/>
</dbReference>
<evidence type="ECO:0000259" key="11">
    <source>
        <dbReference type="PROSITE" id="PS51755"/>
    </source>
</evidence>
<dbReference type="Gene3D" id="1.10.10.10">
    <property type="entry name" value="Winged helix-like DNA-binding domain superfamily/Winged helix DNA-binding domain"/>
    <property type="match status" value="1"/>
</dbReference>
<comment type="function">
    <text evidence="7">This protein is a positive regulator for the phosphate regulon. Transcription of this operon is positively regulated by PhoB and PhoR when phosphate is limited.</text>
</comment>
<dbReference type="SMART" id="SM00862">
    <property type="entry name" value="Trans_reg_C"/>
    <property type="match status" value="1"/>
</dbReference>
<accession>A0A833H3C2</accession>
<evidence type="ECO:0000256" key="4">
    <source>
        <dbReference type="ARBA" id="ARBA00023015"/>
    </source>
</evidence>
<dbReference type="GO" id="GO:0000156">
    <property type="term" value="F:phosphorelay response regulator activity"/>
    <property type="evidence" value="ECO:0007669"/>
    <property type="project" value="TreeGrafter"/>
</dbReference>
<name>A0A833H3C2_9LEPT</name>
<feature type="domain" description="Response regulatory" evidence="10">
    <location>
        <begin position="21"/>
        <end position="134"/>
    </location>
</feature>
<evidence type="ECO:0000256" key="8">
    <source>
        <dbReference type="PROSITE-ProRule" id="PRU00169"/>
    </source>
</evidence>